<dbReference type="GeneID" id="20642871"/>
<sequence>MLLDHVSPVIPLLVHVSSVVMATGFVYYKCTVSSLTSKKTWSVFYRYSEFDTFRRKVENHWTCHASNCLGSCQAVREVVHAYFPKKRLPFMSSFQSVMTSRKIKFEVVLTHLLRCVLLPGSAMKCPHARQNLPAGVFEFLGVASDADMRSVLQVFIDNCQDVWKKVKVGFKAMETSHSKWTKVRCSFCQCDVDLTRDLPQCKSAVVVLPCKHTFHRKCVFQWLRFQIHCPVCGARFARKVLSTTTAQSETQCGGGSATLTVIYHGKQQGLCGSNDKEDSKC</sequence>
<dbReference type="KEGG" id="psoj:PHYSODRAFT_307351"/>
<dbReference type="Proteomes" id="UP000002640">
    <property type="component" value="Unassembled WGS sequence"/>
</dbReference>
<feature type="domain" description="RING-type" evidence="2">
    <location>
        <begin position="185"/>
        <end position="232"/>
    </location>
</feature>
<name>G5AE13_PHYSP</name>
<dbReference type="PROSITE" id="PS50089">
    <property type="entry name" value="ZF_RING_2"/>
    <property type="match status" value="1"/>
</dbReference>
<dbReference type="GO" id="GO:0008270">
    <property type="term" value="F:zinc ion binding"/>
    <property type="evidence" value="ECO:0007669"/>
    <property type="project" value="UniProtKB-KW"/>
</dbReference>
<reference evidence="3 4" key="1">
    <citation type="journal article" date="2006" name="Science">
        <title>Phytophthora genome sequences uncover evolutionary origins and mechanisms of pathogenesis.</title>
        <authorList>
            <person name="Tyler B.M."/>
            <person name="Tripathy S."/>
            <person name="Zhang X."/>
            <person name="Dehal P."/>
            <person name="Jiang R.H."/>
            <person name="Aerts A."/>
            <person name="Arredondo F.D."/>
            <person name="Baxter L."/>
            <person name="Bensasson D."/>
            <person name="Beynon J.L."/>
            <person name="Chapman J."/>
            <person name="Damasceno C.M."/>
            <person name="Dorrance A.E."/>
            <person name="Dou D."/>
            <person name="Dickerman A.W."/>
            <person name="Dubchak I.L."/>
            <person name="Garbelotto M."/>
            <person name="Gijzen M."/>
            <person name="Gordon S.G."/>
            <person name="Govers F."/>
            <person name="Grunwald N.J."/>
            <person name="Huang W."/>
            <person name="Ivors K.L."/>
            <person name="Jones R.W."/>
            <person name="Kamoun S."/>
            <person name="Krampis K."/>
            <person name="Lamour K.H."/>
            <person name="Lee M.K."/>
            <person name="McDonald W.H."/>
            <person name="Medina M."/>
            <person name="Meijer H.J."/>
            <person name="Nordberg E.K."/>
            <person name="Maclean D.J."/>
            <person name="Ospina-Giraldo M.D."/>
            <person name="Morris P.F."/>
            <person name="Phuntumart V."/>
            <person name="Putnam N.H."/>
            <person name="Rash S."/>
            <person name="Rose J.K."/>
            <person name="Sakihama Y."/>
            <person name="Salamov A.A."/>
            <person name="Savidor A."/>
            <person name="Scheuring C.F."/>
            <person name="Smith B.M."/>
            <person name="Sobral B.W."/>
            <person name="Terry A."/>
            <person name="Torto-Alalibo T.A."/>
            <person name="Win J."/>
            <person name="Xu Z."/>
            <person name="Zhang H."/>
            <person name="Grigoriev I.V."/>
            <person name="Rokhsar D.S."/>
            <person name="Boore J.L."/>
        </authorList>
    </citation>
    <scope>NUCLEOTIDE SEQUENCE [LARGE SCALE GENOMIC DNA]</scope>
    <source>
        <strain evidence="3 4">P6497</strain>
    </source>
</reference>
<dbReference type="Gene3D" id="3.30.40.10">
    <property type="entry name" value="Zinc/RING finger domain, C3HC4 (zinc finger)"/>
    <property type="match status" value="1"/>
</dbReference>
<dbReference type="SUPFAM" id="SSF64268">
    <property type="entry name" value="PX domain"/>
    <property type="match status" value="1"/>
</dbReference>
<keyword evidence="1" id="KW-0479">Metal-binding</keyword>
<dbReference type="RefSeq" id="XP_009538312.1">
    <property type="nucleotide sequence ID" value="XM_009540017.1"/>
</dbReference>
<accession>G5AE13</accession>
<dbReference type="Gene3D" id="3.30.1520.10">
    <property type="entry name" value="Phox-like domain"/>
    <property type="match status" value="1"/>
</dbReference>
<dbReference type="GO" id="GO:0035091">
    <property type="term" value="F:phosphatidylinositol binding"/>
    <property type="evidence" value="ECO:0007669"/>
    <property type="project" value="InterPro"/>
</dbReference>
<evidence type="ECO:0000256" key="1">
    <source>
        <dbReference type="PROSITE-ProRule" id="PRU00175"/>
    </source>
</evidence>
<dbReference type="AlphaFoldDB" id="G5AE13"/>
<dbReference type="InterPro" id="IPR013083">
    <property type="entry name" value="Znf_RING/FYVE/PHD"/>
</dbReference>
<dbReference type="SMART" id="SM00184">
    <property type="entry name" value="RING"/>
    <property type="match status" value="1"/>
</dbReference>
<dbReference type="EMBL" id="JH159164">
    <property type="protein sequence ID" value="EGZ06415.1"/>
    <property type="molecule type" value="Genomic_DNA"/>
</dbReference>
<dbReference type="InParanoid" id="G5AE13"/>
<evidence type="ECO:0000313" key="4">
    <source>
        <dbReference type="Proteomes" id="UP000002640"/>
    </source>
</evidence>
<protein>
    <recommendedName>
        <fullName evidence="2">RING-type domain-containing protein</fullName>
    </recommendedName>
</protein>
<evidence type="ECO:0000259" key="2">
    <source>
        <dbReference type="PROSITE" id="PS50089"/>
    </source>
</evidence>
<dbReference type="Pfam" id="PF13639">
    <property type="entry name" value="zf-RING_2"/>
    <property type="match status" value="1"/>
</dbReference>
<dbReference type="OMA" id="CHASNCL"/>
<keyword evidence="1" id="KW-0863">Zinc-finger</keyword>
<evidence type="ECO:0000313" key="3">
    <source>
        <dbReference type="EMBL" id="EGZ06415.1"/>
    </source>
</evidence>
<keyword evidence="1" id="KW-0862">Zinc</keyword>
<proteinExistence type="predicted"/>
<dbReference type="InterPro" id="IPR001841">
    <property type="entry name" value="Znf_RING"/>
</dbReference>
<gene>
    <name evidence="3" type="ORF">PHYSODRAFT_307351</name>
</gene>
<dbReference type="InterPro" id="IPR036871">
    <property type="entry name" value="PX_dom_sf"/>
</dbReference>
<keyword evidence="4" id="KW-1185">Reference proteome</keyword>
<dbReference type="SUPFAM" id="SSF57850">
    <property type="entry name" value="RING/U-box"/>
    <property type="match status" value="1"/>
</dbReference>
<organism evidence="3 4">
    <name type="scientific">Phytophthora sojae (strain P6497)</name>
    <name type="common">Soybean stem and root rot agent</name>
    <name type="synonym">Phytophthora megasperma f. sp. glycines</name>
    <dbReference type="NCBI Taxonomy" id="1094619"/>
    <lineage>
        <taxon>Eukaryota</taxon>
        <taxon>Sar</taxon>
        <taxon>Stramenopiles</taxon>
        <taxon>Oomycota</taxon>
        <taxon>Peronosporomycetes</taxon>
        <taxon>Peronosporales</taxon>
        <taxon>Peronosporaceae</taxon>
        <taxon>Phytophthora</taxon>
    </lineage>
</organism>
<dbReference type="CDD" id="cd06093">
    <property type="entry name" value="PX_domain"/>
    <property type="match status" value="1"/>
</dbReference>